<dbReference type="GO" id="GO:0038039">
    <property type="term" value="C:G protein-coupled receptor heterodimeric complex"/>
    <property type="evidence" value="ECO:0007669"/>
    <property type="project" value="TreeGrafter"/>
</dbReference>
<feature type="transmembrane region" description="Helical" evidence="9">
    <location>
        <begin position="333"/>
        <end position="353"/>
    </location>
</feature>
<dbReference type="AlphaFoldDB" id="A0A914ALR8"/>
<dbReference type="Pfam" id="PF00003">
    <property type="entry name" value="7tm_3"/>
    <property type="match status" value="1"/>
</dbReference>
<feature type="transmembrane region" description="Helical" evidence="9">
    <location>
        <begin position="538"/>
        <end position="560"/>
    </location>
</feature>
<keyword evidence="2 9" id="KW-0812">Transmembrane</keyword>
<feature type="domain" description="G-protein coupled receptors family 3 profile" evidence="10">
    <location>
        <begin position="303"/>
        <end position="582"/>
    </location>
</feature>
<dbReference type="Gene3D" id="3.40.50.2300">
    <property type="match status" value="2"/>
</dbReference>
<evidence type="ECO:0000256" key="5">
    <source>
        <dbReference type="ARBA" id="ARBA00023136"/>
    </source>
</evidence>
<organism evidence="11 12">
    <name type="scientific">Patiria miniata</name>
    <name type="common">Bat star</name>
    <name type="synonym">Asterina miniata</name>
    <dbReference type="NCBI Taxonomy" id="46514"/>
    <lineage>
        <taxon>Eukaryota</taxon>
        <taxon>Metazoa</taxon>
        <taxon>Echinodermata</taxon>
        <taxon>Eleutherozoa</taxon>
        <taxon>Asterozoa</taxon>
        <taxon>Asteroidea</taxon>
        <taxon>Valvatacea</taxon>
        <taxon>Valvatida</taxon>
        <taxon>Asterinidae</taxon>
        <taxon>Patiria</taxon>
    </lineage>
</organism>
<dbReference type="GO" id="GO:0004965">
    <property type="term" value="F:G protein-coupled GABA receptor activity"/>
    <property type="evidence" value="ECO:0007669"/>
    <property type="project" value="InterPro"/>
</dbReference>
<keyword evidence="12" id="KW-1185">Reference proteome</keyword>
<keyword evidence="3 9" id="KW-1133">Transmembrane helix</keyword>
<dbReference type="Pfam" id="PF01094">
    <property type="entry name" value="ANF_receptor"/>
    <property type="match status" value="1"/>
</dbReference>
<evidence type="ECO:0000313" key="11">
    <source>
        <dbReference type="EnsemblMetazoa" id="XP_038064481.1"/>
    </source>
</evidence>
<proteinExistence type="predicted"/>
<dbReference type="PRINTS" id="PR01176">
    <property type="entry name" value="GABABRECEPTR"/>
</dbReference>
<evidence type="ECO:0000313" key="12">
    <source>
        <dbReference type="Proteomes" id="UP000887568"/>
    </source>
</evidence>
<reference evidence="11" key="1">
    <citation type="submission" date="2022-11" db="UniProtKB">
        <authorList>
            <consortium name="EnsemblMetazoa"/>
        </authorList>
    </citation>
    <scope>IDENTIFICATION</scope>
</reference>
<keyword evidence="6" id="KW-0675">Receptor</keyword>
<name>A0A914ALR8_PATMI</name>
<dbReference type="Proteomes" id="UP000887568">
    <property type="component" value="Unplaced"/>
</dbReference>
<feature type="transmembrane region" description="Helical" evidence="9">
    <location>
        <begin position="472"/>
        <end position="495"/>
    </location>
</feature>
<dbReference type="CDD" id="cd15047">
    <property type="entry name" value="7tmC_GABA-B-like"/>
    <property type="match status" value="1"/>
</dbReference>
<dbReference type="PANTHER" id="PTHR10519">
    <property type="entry name" value="GABA-B RECEPTOR"/>
    <property type="match status" value="1"/>
</dbReference>
<dbReference type="RefSeq" id="XP_038064481.1">
    <property type="nucleotide sequence ID" value="XM_038208553.1"/>
</dbReference>
<evidence type="ECO:0000256" key="4">
    <source>
        <dbReference type="ARBA" id="ARBA00023040"/>
    </source>
</evidence>
<dbReference type="PRINTS" id="PR01177">
    <property type="entry name" value="GABAB1RECPTR"/>
</dbReference>
<evidence type="ECO:0000256" key="7">
    <source>
        <dbReference type="ARBA" id="ARBA00023180"/>
    </source>
</evidence>
<feature type="transmembrane region" description="Helical" evidence="9">
    <location>
        <begin position="510"/>
        <end position="532"/>
    </location>
</feature>
<evidence type="ECO:0000256" key="2">
    <source>
        <dbReference type="ARBA" id="ARBA00022692"/>
    </source>
</evidence>
<dbReference type="SUPFAM" id="SSF53822">
    <property type="entry name" value="Periplasmic binding protein-like I"/>
    <property type="match status" value="1"/>
</dbReference>
<keyword evidence="4" id="KW-0297">G-protein coupled receptor</keyword>
<dbReference type="PANTHER" id="PTHR10519:SF74">
    <property type="entry name" value="GAMMA-AMINOBUTYRIC ACID TYPE B RECEPTOR SUBUNIT 2"/>
    <property type="match status" value="1"/>
</dbReference>
<sequence>MGWKRIAFIFEENAFFPNHTKDFRKILEADGIKVVASEGVKLMSMLPVHLQNLKRQDVRIIYTGFSNRAAVLKLFCQAYIAGMTNAKYVWIPPYWTTYPWWMNNPPSATAPCKPEEIIAAADSTIHFNLNYRSHQGLGLPELDFNGLKPLPEHYDYYNSIYPFSNNIIPLTHDGIISVALALNSSIADLRRLEHHRRLEDFSYSDTEMAGVILSHADNMEFLGLSGPVRIENGQRKADTVFIDQAQDTSLNNVMLYKIRENIVVNSGFADIKWRGGHVPVDGATIRYVVLEVSSTVRAILFSLASLGAVLALAFLFLNVRYKNRRAIKMSSPPLGNLTVVGCLLLYASVFATGWDKKGLSDTAIIVKCHLERVLVSLGLSFAFGAIFMKTYRIHAIFTLAVKRFKRIHLPDWKLIGGVLTAVFVDCVIFAVWIALDTTTVASRYLEPRLDTTDPEKEIFNVPMIRYCSSERAQYFTIALYGVKGILLTFGLFLAWETRNIAVSQLNDSKYIAASVYVVVLTIALAVPTMTVLGDDVTMTFLVLGAAIVVVNTAVLCLNFIPKVYLLASVDEKTITLSMMQSKGYGESVTTNTCRSTERDNISELGGLQEKLKQRKEKLLILAKDFPVIGSADIIQT</sequence>
<evidence type="ECO:0000256" key="9">
    <source>
        <dbReference type="SAM" id="Phobius"/>
    </source>
</evidence>
<dbReference type="OrthoDB" id="2150267at2759"/>
<feature type="transmembrane region" description="Helical" evidence="9">
    <location>
        <begin position="298"/>
        <end position="321"/>
    </location>
</feature>
<accession>A0A914ALR8</accession>
<evidence type="ECO:0000256" key="1">
    <source>
        <dbReference type="ARBA" id="ARBA00004141"/>
    </source>
</evidence>
<evidence type="ECO:0000256" key="3">
    <source>
        <dbReference type="ARBA" id="ARBA00022989"/>
    </source>
</evidence>
<feature type="transmembrane region" description="Helical" evidence="9">
    <location>
        <begin position="373"/>
        <end position="391"/>
    </location>
</feature>
<dbReference type="GO" id="GO:0007214">
    <property type="term" value="P:gamma-aminobutyric acid signaling pathway"/>
    <property type="evidence" value="ECO:0007669"/>
    <property type="project" value="TreeGrafter"/>
</dbReference>
<evidence type="ECO:0000256" key="8">
    <source>
        <dbReference type="ARBA" id="ARBA00023224"/>
    </source>
</evidence>
<dbReference type="InterPro" id="IPR002455">
    <property type="entry name" value="GPCR3_GABA-B"/>
</dbReference>
<dbReference type="GeneID" id="119734917"/>
<keyword evidence="7" id="KW-0325">Glycoprotein</keyword>
<dbReference type="EnsemblMetazoa" id="XM_038208553.1">
    <property type="protein sequence ID" value="XP_038064481.1"/>
    <property type="gene ID" value="LOC119734917"/>
</dbReference>
<comment type="subcellular location">
    <subcellularLocation>
        <location evidence="1">Membrane</location>
        <topology evidence="1">Multi-pass membrane protein</topology>
    </subcellularLocation>
</comment>
<dbReference type="InterPro" id="IPR017978">
    <property type="entry name" value="GPCR_3_C"/>
</dbReference>
<dbReference type="InterPro" id="IPR028082">
    <property type="entry name" value="Peripla_BP_I"/>
</dbReference>
<dbReference type="PROSITE" id="PS50259">
    <property type="entry name" value="G_PROTEIN_RECEP_F3_4"/>
    <property type="match status" value="1"/>
</dbReference>
<keyword evidence="5 9" id="KW-0472">Membrane</keyword>
<evidence type="ECO:0000259" key="10">
    <source>
        <dbReference type="PROSITE" id="PS50259"/>
    </source>
</evidence>
<feature type="transmembrane region" description="Helical" evidence="9">
    <location>
        <begin position="412"/>
        <end position="435"/>
    </location>
</feature>
<protein>
    <recommendedName>
        <fullName evidence="10">G-protein coupled receptors family 3 profile domain-containing protein</fullName>
    </recommendedName>
</protein>
<dbReference type="InterPro" id="IPR001828">
    <property type="entry name" value="ANF_lig-bd_rcpt"/>
</dbReference>
<keyword evidence="8" id="KW-0807">Transducer</keyword>
<evidence type="ECO:0000256" key="6">
    <source>
        <dbReference type="ARBA" id="ARBA00023170"/>
    </source>
</evidence>